<evidence type="ECO:0000313" key="2">
    <source>
        <dbReference type="EMBL" id="KKN12100.1"/>
    </source>
</evidence>
<protein>
    <submittedName>
        <fullName evidence="2">Uncharacterized protein</fullName>
    </submittedName>
</protein>
<proteinExistence type="predicted"/>
<feature type="region of interest" description="Disordered" evidence="1">
    <location>
        <begin position="45"/>
        <end position="64"/>
    </location>
</feature>
<feature type="non-terminal residue" evidence="2">
    <location>
        <position position="1"/>
    </location>
</feature>
<organism evidence="2">
    <name type="scientific">marine sediment metagenome</name>
    <dbReference type="NCBI Taxonomy" id="412755"/>
    <lineage>
        <taxon>unclassified sequences</taxon>
        <taxon>metagenomes</taxon>
        <taxon>ecological metagenomes</taxon>
    </lineage>
</organism>
<name>A0A0F9MXQ4_9ZZZZ</name>
<dbReference type="AlphaFoldDB" id="A0A0F9MXQ4"/>
<dbReference type="EMBL" id="LAZR01004066">
    <property type="protein sequence ID" value="KKN12100.1"/>
    <property type="molecule type" value="Genomic_DNA"/>
</dbReference>
<comment type="caution">
    <text evidence="2">The sequence shown here is derived from an EMBL/GenBank/DDBJ whole genome shotgun (WGS) entry which is preliminary data.</text>
</comment>
<feature type="region of interest" description="Disordered" evidence="1">
    <location>
        <begin position="1"/>
        <end position="39"/>
    </location>
</feature>
<feature type="compositionally biased region" description="Polar residues" evidence="1">
    <location>
        <begin position="14"/>
        <end position="24"/>
    </location>
</feature>
<evidence type="ECO:0000256" key="1">
    <source>
        <dbReference type="SAM" id="MobiDB-lite"/>
    </source>
</evidence>
<gene>
    <name evidence="2" type="ORF">LCGC14_1019710</name>
</gene>
<reference evidence="2" key="1">
    <citation type="journal article" date="2015" name="Nature">
        <title>Complex archaea that bridge the gap between prokaryotes and eukaryotes.</title>
        <authorList>
            <person name="Spang A."/>
            <person name="Saw J.H."/>
            <person name="Jorgensen S.L."/>
            <person name="Zaremba-Niedzwiedzka K."/>
            <person name="Martijn J."/>
            <person name="Lind A.E."/>
            <person name="van Eijk R."/>
            <person name="Schleper C."/>
            <person name="Guy L."/>
            <person name="Ettema T.J."/>
        </authorList>
    </citation>
    <scope>NUCLEOTIDE SEQUENCE</scope>
</reference>
<accession>A0A0F9MXQ4</accession>
<sequence>PPTGVIESLLWRSPQASNTHGASTQEEREGHCVGLQDQVRWWPTPRASEWKGTGPPGSKSQATRLKARRLDAVVQEAETSSTDVWSGGKLNPEWEGWLMGYPAGWSRLEDTGTP</sequence>